<evidence type="ECO:0000259" key="1">
    <source>
        <dbReference type="Pfam" id="PF00501"/>
    </source>
</evidence>
<feature type="domain" description="AMP-dependent synthetase/ligase" evidence="1">
    <location>
        <begin position="11"/>
        <end position="370"/>
    </location>
</feature>
<comment type="caution">
    <text evidence="3">The sequence shown here is derived from an EMBL/GenBank/DDBJ whole genome shotgun (WGS) entry which is preliminary data.</text>
</comment>
<dbReference type="GO" id="GO:0016405">
    <property type="term" value="F:CoA-ligase activity"/>
    <property type="evidence" value="ECO:0007669"/>
    <property type="project" value="TreeGrafter"/>
</dbReference>
<dbReference type="Gene3D" id="3.40.50.12780">
    <property type="entry name" value="N-terminal domain of ligase-like"/>
    <property type="match status" value="1"/>
</dbReference>
<sequence>MNVKKQLNKMAGRLPDKTALIYGDRRITFKQLKDRAFKLSSQITASGIKKGDKVFVYLPNIPEFVEIYLAATSIGVICVPIDFRTSGDELKSIIIDSDAKMIFTTVDMLKAIKAAGDNYPSVEKIVLIGDGEKAPDIDYEKFLSGGDPKEPDAETSEEDEALYLYTSGSTGRPRGVILQYRHLDLFPNTLHEIIPEYNTENTVMAVILPMSHITGPILVNNQLIFGNSLVIFESWRPDTVWKTVEREKVELFNSVPPIMQMMLADPKLESYDLSSLKYVSMMGMSVPKKLMEEYRRRIPHLKVIQGYGLTETSPLLTLLPLKYADEKMGSIGKVVGGVKMKFVDEDGNEVKQGELGEIVVSGPQVMKGYYKQPEETAKCIKDGWFHTGDLGRIDEDGFVYHLGRSSEIVITGGLNVFPAEVENILLGHENIMEASVLGIQDEKRGEVLAAVVVKRPGIDLTDKEVMKHCRERIADYKVPKMVKFIDALPLVGPGKVDKKTLTESFA</sequence>
<gene>
    <name evidence="3" type="ORF">JW984_07415</name>
</gene>
<reference evidence="3" key="1">
    <citation type="journal article" date="2021" name="Environ. Microbiol.">
        <title>Genomic characterization of three novel Desulfobacterota classes expand the metabolic and phylogenetic diversity of the phylum.</title>
        <authorList>
            <person name="Murphy C.L."/>
            <person name="Biggerstaff J."/>
            <person name="Eichhorn A."/>
            <person name="Ewing E."/>
            <person name="Shahan R."/>
            <person name="Soriano D."/>
            <person name="Stewart S."/>
            <person name="VanMol K."/>
            <person name="Walker R."/>
            <person name="Walters P."/>
            <person name="Elshahed M.S."/>
            <person name="Youssef N.H."/>
        </authorList>
    </citation>
    <scope>NUCLEOTIDE SEQUENCE</scope>
    <source>
        <strain evidence="3">Zod_Metabat.24</strain>
    </source>
</reference>
<dbReference type="Pfam" id="PF13193">
    <property type="entry name" value="AMP-binding_C"/>
    <property type="match status" value="1"/>
</dbReference>
<feature type="domain" description="AMP-binding enzyme C-terminal" evidence="2">
    <location>
        <begin position="420"/>
        <end position="495"/>
    </location>
</feature>
<dbReference type="Gene3D" id="3.30.300.30">
    <property type="match status" value="1"/>
</dbReference>
<dbReference type="EMBL" id="JAFGIX010000033">
    <property type="protein sequence ID" value="MBN1573005.1"/>
    <property type="molecule type" value="Genomic_DNA"/>
</dbReference>
<name>A0A9D8PPK6_9DELT</name>
<dbReference type="InterPro" id="IPR020845">
    <property type="entry name" value="AMP-binding_CS"/>
</dbReference>
<dbReference type="Pfam" id="PF00501">
    <property type="entry name" value="AMP-binding"/>
    <property type="match status" value="1"/>
</dbReference>
<dbReference type="InterPro" id="IPR042099">
    <property type="entry name" value="ANL_N_sf"/>
</dbReference>
<evidence type="ECO:0000313" key="4">
    <source>
        <dbReference type="Proteomes" id="UP000809273"/>
    </source>
</evidence>
<proteinExistence type="predicted"/>
<dbReference type="Proteomes" id="UP000809273">
    <property type="component" value="Unassembled WGS sequence"/>
</dbReference>
<dbReference type="PROSITE" id="PS00455">
    <property type="entry name" value="AMP_BINDING"/>
    <property type="match status" value="1"/>
</dbReference>
<dbReference type="InterPro" id="IPR000873">
    <property type="entry name" value="AMP-dep_synth/lig_dom"/>
</dbReference>
<accession>A0A9D8PPK6</accession>
<reference evidence="3" key="2">
    <citation type="submission" date="2021-01" db="EMBL/GenBank/DDBJ databases">
        <authorList>
            <person name="Hahn C.R."/>
            <person name="Youssef N.H."/>
            <person name="Elshahed M."/>
        </authorList>
    </citation>
    <scope>NUCLEOTIDE SEQUENCE</scope>
    <source>
        <strain evidence="3">Zod_Metabat.24</strain>
    </source>
</reference>
<dbReference type="AlphaFoldDB" id="A0A9D8PPK6"/>
<evidence type="ECO:0000313" key="3">
    <source>
        <dbReference type="EMBL" id="MBN1573005.1"/>
    </source>
</evidence>
<organism evidence="3 4">
    <name type="scientific">Candidatus Zymogenus saltonus</name>
    <dbReference type="NCBI Taxonomy" id="2844893"/>
    <lineage>
        <taxon>Bacteria</taxon>
        <taxon>Deltaproteobacteria</taxon>
        <taxon>Candidatus Zymogenia</taxon>
        <taxon>Candidatus Zymogeniales</taxon>
        <taxon>Candidatus Zymogenaceae</taxon>
        <taxon>Candidatus Zymogenus</taxon>
    </lineage>
</organism>
<dbReference type="InterPro" id="IPR025110">
    <property type="entry name" value="AMP-bd_C"/>
</dbReference>
<dbReference type="InterPro" id="IPR045851">
    <property type="entry name" value="AMP-bd_C_sf"/>
</dbReference>
<dbReference type="PANTHER" id="PTHR24096">
    <property type="entry name" value="LONG-CHAIN-FATTY-ACID--COA LIGASE"/>
    <property type="match status" value="1"/>
</dbReference>
<evidence type="ECO:0000259" key="2">
    <source>
        <dbReference type="Pfam" id="PF13193"/>
    </source>
</evidence>
<dbReference type="SUPFAM" id="SSF56801">
    <property type="entry name" value="Acetyl-CoA synthetase-like"/>
    <property type="match status" value="1"/>
</dbReference>
<protein>
    <submittedName>
        <fullName evidence="3">AMP-binding protein</fullName>
    </submittedName>
</protein>